<dbReference type="RefSeq" id="WP_267220294.1">
    <property type="nucleotide sequence ID" value="NZ_JAPCWC010000007.1"/>
</dbReference>
<name>A0ABV6S5J9_9SPHN</name>
<proteinExistence type="predicted"/>
<evidence type="ECO:0000256" key="1">
    <source>
        <dbReference type="SAM" id="SignalP"/>
    </source>
</evidence>
<evidence type="ECO:0000313" key="2">
    <source>
        <dbReference type="EMBL" id="MFC0683393.1"/>
    </source>
</evidence>
<evidence type="ECO:0000313" key="3">
    <source>
        <dbReference type="Proteomes" id="UP001589858"/>
    </source>
</evidence>
<keyword evidence="2" id="KW-0378">Hydrolase</keyword>
<sequence length="276" mass="29640">MRPILLSMLAVLPLAASPAQAHVPARTATIAYEIVLFEEPGYVQQPAAFVADEAPAFTGGERLVGSGGAIAWQPSAPAAIPRGIAAYGPFRVVDARHVALVDVTDSRSPAQFAALLNDWPAIAELEMIECPGTEDDLANLRLGRMIRARGIATRVPNGGSVRSGAVELFLAGARRYADSGAEFAVHSWLDDSGREAGDYAADAPANRRYLDYYRQMGMSAQEARAFYAMTNSVSFESALWFGAAEMERWVALDREVVPARSKARIDLAAAWIGSLQ</sequence>
<dbReference type="GO" id="GO:0016787">
    <property type="term" value="F:hydrolase activity"/>
    <property type="evidence" value="ECO:0007669"/>
    <property type="project" value="UniProtKB-KW"/>
</dbReference>
<keyword evidence="3" id="KW-1185">Reference proteome</keyword>
<feature type="chain" id="PRO_5045887581" evidence="1">
    <location>
        <begin position="22"/>
        <end position="276"/>
    </location>
</feature>
<dbReference type="SUPFAM" id="SSF52096">
    <property type="entry name" value="ClpP/crotonase"/>
    <property type="match status" value="1"/>
</dbReference>
<organism evidence="2 3">
    <name type="scientific">Novosphingobium clariflavum</name>
    <dbReference type="NCBI Taxonomy" id="2029884"/>
    <lineage>
        <taxon>Bacteria</taxon>
        <taxon>Pseudomonadati</taxon>
        <taxon>Pseudomonadota</taxon>
        <taxon>Alphaproteobacteria</taxon>
        <taxon>Sphingomonadales</taxon>
        <taxon>Sphingomonadaceae</taxon>
        <taxon>Novosphingobium</taxon>
    </lineage>
</organism>
<gene>
    <name evidence="2" type="ORF">ACFFF8_02160</name>
</gene>
<protein>
    <submittedName>
        <fullName evidence="2">Alpha/beta hydrolase</fullName>
    </submittedName>
</protein>
<feature type="signal peptide" evidence="1">
    <location>
        <begin position="1"/>
        <end position="21"/>
    </location>
</feature>
<dbReference type="Proteomes" id="UP001589858">
    <property type="component" value="Unassembled WGS sequence"/>
</dbReference>
<dbReference type="EMBL" id="JBHLTM010000009">
    <property type="protein sequence ID" value="MFC0683393.1"/>
    <property type="molecule type" value="Genomic_DNA"/>
</dbReference>
<keyword evidence="1" id="KW-0732">Signal</keyword>
<accession>A0ABV6S5J9</accession>
<comment type="caution">
    <text evidence="2">The sequence shown here is derived from an EMBL/GenBank/DDBJ whole genome shotgun (WGS) entry which is preliminary data.</text>
</comment>
<reference evidence="2 3" key="1">
    <citation type="submission" date="2024-09" db="EMBL/GenBank/DDBJ databases">
        <authorList>
            <person name="Sun Q."/>
            <person name="Mori K."/>
        </authorList>
    </citation>
    <scope>NUCLEOTIDE SEQUENCE [LARGE SCALE GENOMIC DNA]</scope>
    <source>
        <strain evidence="2 3">CICC 11035S</strain>
    </source>
</reference>
<dbReference type="InterPro" id="IPR029045">
    <property type="entry name" value="ClpP/crotonase-like_dom_sf"/>
</dbReference>